<dbReference type="AlphaFoldDB" id="A0A9P4HKL4"/>
<evidence type="ECO:0000313" key="10">
    <source>
        <dbReference type="EMBL" id="KAF2083305.1"/>
    </source>
</evidence>
<dbReference type="EMBL" id="ML978806">
    <property type="protein sequence ID" value="KAF2083305.1"/>
    <property type="molecule type" value="Genomic_DNA"/>
</dbReference>
<keyword evidence="3" id="KW-0336">GPI-anchor</keyword>
<keyword evidence="5" id="KW-0472">Membrane</keyword>
<dbReference type="GO" id="GO:0098552">
    <property type="term" value="C:side of membrane"/>
    <property type="evidence" value="ECO:0007669"/>
    <property type="project" value="UniProtKB-KW"/>
</dbReference>
<keyword evidence="6" id="KW-0325">Glycoprotein</keyword>
<keyword evidence="7" id="KW-0449">Lipoprotein</keyword>
<keyword evidence="2" id="KW-1003">Cell membrane</keyword>
<evidence type="ECO:0000256" key="3">
    <source>
        <dbReference type="ARBA" id="ARBA00022622"/>
    </source>
</evidence>
<protein>
    <submittedName>
        <fullName evidence="10">GPI anchored protein</fullName>
    </submittedName>
</protein>
<feature type="region of interest" description="Disordered" evidence="8">
    <location>
        <begin position="172"/>
        <end position="191"/>
    </location>
</feature>
<gene>
    <name evidence="10" type="ORF">K490DRAFT_19845</name>
</gene>
<evidence type="ECO:0000256" key="2">
    <source>
        <dbReference type="ARBA" id="ARBA00022475"/>
    </source>
</evidence>
<dbReference type="CDD" id="cd21176">
    <property type="entry name" value="LPMO_auxiliary-like"/>
    <property type="match status" value="1"/>
</dbReference>
<dbReference type="OrthoDB" id="2146436at2759"/>
<dbReference type="PANTHER" id="PTHR34992">
    <property type="entry name" value="HYPHAL ANASTAMOSIS-7 PROTEIN"/>
    <property type="match status" value="1"/>
</dbReference>
<evidence type="ECO:0000256" key="8">
    <source>
        <dbReference type="SAM" id="MobiDB-lite"/>
    </source>
</evidence>
<dbReference type="GO" id="GO:0005886">
    <property type="term" value="C:plasma membrane"/>
    <property type="evidence" value="ECO:0007669"/>
    <property type="project" value="UniProtKB-SubCell"/>
</dbReference>
<evidence type="ECO:0000313" key="11">
    <source>
        <dbReference type="Proteomes" id="UP000799776"/>
    </source>
</evidence>
<name>A0A9P4HKL4_9PEZI</name>
<dbReference type="InterPro" id="IPR046530">
    <property type="entry name" value="BIM1-like_dom"/>
</dbReference>
<comment type="caution">
    <text evidence="10">The sequence shown here is derived from an EMBL/GenBank/DDBJ whole genome shotgun (WGS) entry which is preliminary data.</text>
</comment>
<reference evidence="10" key="1">
    <citation type="journal article" date="2020" name="Stud. Mycol.">
        <title>101 Dothideomycetes genomes: a test case for predicting lifestyles and emergence of pathogens.</title>
        <authorList>
            <person name="Haridas S."/>
            <person name="Albert R."/>
            <person name="Binder M."/>
            <person name="Bloem J."/>
            <person name="Labutti K."/>
            <person name="Salamov A."/>
            <person name="Andreopoulos B."/>
            <person name="Baker S."/>
            <person name="Barry K."/>
            <person name="Bills G."/>
            <person name="Bluhm B."/>
            <person name="Cannon C."/>
            <person name="Castanera R."/>
            <person name="Culley D."/>
            <person name="Daum C."/>
            <person name="Ezra D."/>
            <person name="Gonzalez J."/>
            <person name="Henrissat B."/>
            <person name="Kuo A."/>
            <person name="Liang C."/>
            <person name="Lipzen A."/>
            <person name="Lutzoni F."/>
            <person name="Magnuson J."/>
            <person name="Mondo S."/>
            <person name="Nolan M."/>
            <person name="Ohm R."/>
            <person name="Pangilinan J."/>
            <person name="Park H.-J."/>
            <person name="Ramirez L."/>
            <person name="Alfaro M."/>
            <person name="Sun H."/>
            <person name="Tritt A."/>
            <person name="Yoshinaga Y."/>
            <person name="Zwiers L.-H."/>
            <person name="Turgeon B."/>
            <person name="Goodwin S."/>
            <person name="Spatafora J."/>
            <person name="Crous P."/>
            <person name="Grigoriev I."/>
        </authorList>
    </citation>
    <scope>NUCLEOTIDE SEQUENCE</scope>
    <source>
        <strain evidence="10">CBS 121410</strain>
    </source>
</reference>
<feature type="domain" description="Copper acquisition factor BIM1-like" evidence="9">
    <location>
        <begin position="3"/>
        <end position="158"/>
    </location>
</feature>
<evidence type="ECO:0000256" key="4">
    <source>
        <dbReference type="ARBA" id="ARBA00022729"/>
    </source>
</evidence>
<evidence type="ECO:0000256" key="5">
    <source>
        <dbReference type="ARBA" id="ARBA00023136"/>
    </source>
</evidence>
<evidence type="ECO:0000256" key="1">
    <source>
        <dbReference type="ARBA" id="ARBA00004609"/>
    </source>
</evidence>
<dbReference type="Proteomes" id="UP000799776">
    <property type="component" value="Unassembled WGS sequence"/>
</dbReference>
<dbReference type="PANTHER" id="PTHR34992:SF1">
    <property type="entry name" value="COPPER ACQUISITION FACTOR BIM1-LIKE DOMAIN-CONTAINING PROTEIN"/>
    <property type="match status" value="1"/>
</dbReference>
<keyword evidence="11" id="KW-1185">Reference proteome</keyword>
<comment type="subcellular location">
    <subcellularLocation>
        <location evidence="1">Cell membrane</location>
        <topology evidence="1">Lipid-anchor</topology>
        <topology evidence="1">GPI-anchor</topology>
    </subcellularLocation>
</comment>
<evidence type="ECO:0000256" key="6">
    <source>
        <dbReference type="ARBA" id="ARBA00023180"/>
    </source>
</evidence>
<proteinExistence type="predicted"/>
<feature type="non-terminal residue" evidence="10">
    <location>
        <position position="1"/>
    </location>
</feature>
<organism evidence="10 11">
    <name type="scientific">Saccharata proteae CBS 121410</name>
    <dbReference type="NCBI Taxonomy" id="1314787"/>
    <lineage>
        <taxon>Eukaryota</taxon>
        <taxon>Fungi</taxon>
        <taxon>Dikarya</taxon>
        <taxon>Ascomycota</taxon>
        <taxon>Pezizomycotina</taxon>
        <taxon>Dothideomycetes</taxon>
        <taxon>Dothideomycetes incertae sedis</taxon>
        <taxon>Botryosphaeriales</taxon>
        <taxon>Saccharataceae</taxon>
        <taxon>Saccharata</taxon>
    </lineage>
</organism>
<dbReference type="Pfam" id="PF20238">
    <property type="entry name" value="BIM1-like_dom"/>
    <property type="match status" value="1"/>
</dbReference>
<dbReference type="InterPro" id="IPR046936">
    <property type="entry name" value="BIM1-like"/>
</dbReference>
<keyword evidence="4" id="KW-0732">Signal</keyword>
<sequence>AASAHFLLDFPNRRGFDDDNAANFPCGGFDTPSSNRTSFPLSGGPIQLDMHHTSAHVQVLLGIGNDPGSAYNIVLRPTFLEMGPNNFCMSDVNIPSSANLTAGMNATIQVVTNGDPDGGLYQARKTRIHLKAFCADITITDAQLSSDVISANCKNSTGVTTKALTGAAVNANQTTESTSSDGSSTSASGSASAASSTATGAAARYTMATWAVGALGAA</sequence>
<feature type="non-terminal residue" evidence="10">
    <location>
        <position position="218"/>
    </location>
</feature>
<evidence type="ECO:0000259" key="9">
    <source>
        <dbReference type="Pfam" id="PF20238"/>
    </source>
</evidence>
<evidence type="ECO:0000256" key="7">
    <source>
        <dbReference type="ARBA" id="ARBA00023288"/>
    </source>
</evidence>
<accession>A0A9P4HKL4</accession>
<feature type="compositionally biased region" description="Low complexity" evidence="8">
    <location>
        <begin position="174"/>
        <end position="191"/>
    </location>
</feature>